<sequence length="244" mass="26198">MGLPLIGQAATQPFPDASVGNYAFGVGSYYNAFAAGKLTINSSPIDTLEGRYAANQIVESTSGVYNDGKVWNKLTNLSPVYVANEVPYDSSDSTLAAQGQNLFAVLNTANKLPDADKVVVNNLRDQADNEWTASEKTQNAVLINHLAAENVGDVQYFKDNVASMEADYQQQTGKSISLDPTKVDASDYFTAAAAQIKSISAYYASFNDDSSVIKNDEVDSVAIDSSLNEDNPEVTVNLKGRLQI</sequence>
<evidence type="ECO:0000313" key="2">
    <source>
        <dbReference type="Proteomes" id="UP000050920"/>
    </source>
</evidence>
<protein>
    <submittedName>
        <fullName evidence="1">Uncharacterized protein</fullName>
    </submittedName>
</protein>
<reference evidence="1 2" key="1">
    <citation type="journal article" date="2015" name="Genome Announc.">
        <title>Expanding the biotechnology potential of lactobacilli through comparative genomics of 213 strains and associated genera.</title>
        <authorList>
            <person name="Sun Z."/>
            <person name="Harris H.M."/>
            <person name="McCann A."/>
            <person name="Guo C."/>
            <person name="Argimon S."/>
            <person name="Zhang W."/>
            <person name="Yang X."/>
            <person name="Jeffery I.B."/>
            <person name="Cooney J.C."/>
            <person name="Kagawa T.F."/>
            <person name="Liu W."/>
            <person name="Song Y."/>
            <person name="Salvetti E."/>
            <person name="Wrobel A."/>
            <person name="Rasinkangas P."/>
            <person name="Parkhill J."/>
            <person name="Rea M.C."/>
            <person name="O'Sullivan O."/>
            <person name="Ritari J."/>
            <person name="Douillard F.P."/>
            <person name="Paul Ross R."/>
            <person name="Yang R."/>
            <person name="Briner A.E."/>
            <person name="Felis G.E."/>
            <person name="de Vos W.M."/>
            <person name="Barrangou R."/>
            <person name="Klaenhammer T.R."/>
            <person name="Caufield P.W."/>
            <person name="Cui Y."/>
            <person name="Zhang H."/>
            <person name="O'Toole P.W."/>
        </authorList>
    </citation>
    <scope>NUCLEOTIDE SEQUENCE [LARGE SCALE GENOMIC DNA]</scope>
    <source>
        <strain evidence="1 2">DSM 21115</strain>
    </source>
</reference>
<organism evidence="1 2">
    <name type="scientific">Lactiplantibacillus fabifermentans DSM 21115</name>
    <dbReference type="NCBI Taxonomy" id="1413187"/>
    <lineage>
        <taxon>Bacteria</taxon>
        <taxon>Bacillati</taxon>
        <taxon>Bacillota</taxon>
        <taxon>Bacilli</taxon>
        <taxon>Lactobacillales</taxon>
        <taxon>Lactobacillaceae</taxon>
        <taxon>Lactiplantibacillus</taxon>
    </lineage>
</organism>
<name>A0A0R2NP42_9LACO</name>
<dbReference type="AlphaFoldDB" id="A0A0R2NP42"/>
<comment type="caution">
    <text evidence="1">The sequence shown here is derived from an EMBL/GenBank/DDBJ whole genome shotgun (WGS) entry which is preliminary data.</text>
</comment>
<keyword evidence="2" id="KW-1185">Reference proteome</keyword>
<accession>A0A0R2NP42</accession>
<proteinExistence type="predicted"/>
<dbReference type="EMBL" id="AYGX02000132">
    <property type="protein sequence ID" value="KRO26475.1"/>
    <property type="molecule type" value="Genomic_DNA"/>
</dbReference>
<gene>
    <name evidence="1" type="ORF">DY78_GL000940</name>
</gene>
<evidence type="ECO:0000313" key="1">
    <source>
        <dbReference type="EMBL" id="KRO26475.1"/>
    </source>
</evidence>
<dbReference type="Proteomes" id="UP000050920">
    <property type="component" value="Unassembled WGS sequence"/>
</dbReference>